<comment type="similarity">
    <text evidence="1">Belongs to the 'phage' integrase family.</text>
</comment>
<organism evidence="5 6">
    <name type="scientific">Geoanaerobacter pelophilus</name>
    <dbReference type="NCBI Taxonomy" id="60036"/>
    <lineage>
        <taxon>Bacteria</taxon>
        <taxon>Pseudomonadati</taxon>
        <taxon>Thermodesulfobacteriota</taxon>
        <taxon>Desulfuromonadia</taxon>
        <taxon>Geobacterales</taxon>
        <taxon>Geobacteraceae</taxon>
        <taxon>Geoanaerobacter</taxon>
    </lineage>
</organism>
<dbReference type="EMBL" id="JAHCVJ010000010">
    <property type="protein sequence ID" value="MBT0666276.1"/>
    <property type="molecule type" value="Genomic_DNA"/>
</dbReference>
<dbReference type="InterPro" id="IPR011010">
    <property type="entry name" value="DNA_brk_join_enz"/>
</dbReference>
<dbReference type="SUPFAM" id="SSF56349">
    <property type="entry name" value="DNA breaking-rejoining enzymes"/>
    <property type="match status" value="1"/>
</dbReference>
<name>A0AAW4LCY1_9BACT</name>
<evidence type="ECO:0000313" key="5">
    <source>
        <dbReference type="EMBL" id="MBT0666276.1"/>
    </source>
</evidence>
<comment type="caution">
    <text evidence="5">The sequence shown here is derived from an EMBL/GenBank/DDBJ whole genome shotgun (WGS) entry which is preliminary data.</text>
</comment>
<sequence>MEAILLSRRGKKYYCRVWVPEELREYLGNRKELKKSLRTTSRVEAKVAACALIGKAEQTFARLRCRVLTERELTIIAGELIAEFTGRLTDHRRNRKDAMDWLFNDAGLFPAIDTDIIDTALKSPKTPAEVVALSKYFTDQIDRLQAELATESYGRQTRLMAKQVIAEKQLAIKMPPAAWFHDPTNSPFSDVPEPPTDEELAVWNTAAPAELNEIIKTLLQAQIDAFTYAREQAEGKLNTPYQLEIGKRIEDSKHRPKLSELYAGFKQFKLSKKKWGIKSEKKYRAIFDEVIKILGDKEAAEYRSDDAVTLISELQQYNEPSTATGKVEFISSLYKFALKTPESQDRWKVRGNPFTEMQVAGKRDVENVPYSQDDLINLVTGLLAIRTMVEPHRLWVPLIALYSGMRQNEICQLRVDDIEQEGKVLVFRIRHNPALRQKTKNKKSRKCPVHPMLVKLGFLKFLETQKNNGSDRLFSTLSYSEGKDWTGRIRTWWNETYQVKYVEDTTEKSFHSMRKNFIDWFRQNKMYDKASDRAVIQSMVGHDRGKDVTGEHYETAFPSEVQYSMLKKLDYGFPVDLVARLAAKGRE</sequence>
<accession>A0AAW4LCY1</accession>
<dbReference type="PROSITE" id="PS51898">
    <property type="entry name" value="TYR_RECOMBINASE"/>
    <property type="match status" value="1"/>
</dbReference>
<evidence type="ECO:0000256" key="1">
    <source>
        <dbReference type="ARBA" id="ARBA00008857"/>
    </source>
</evidence>
<dbReference type="InterPro" id="IPR013762">
    <property type="entry name" value="Integrase-like_cat_sf"/>
</dbReference>
<dbReference type="GO" id="GO:0003677">
    <property type="term" value="F:DNA binding"/>
    <property type="evidence" value="ECO:0007669"/>
    <property type="project" value="UniProtKB-KW"/>
</dbReference>
<evidence type="ECO:0000256" key="2">
    <source>
        <dbReference type="ARBA" id="ARBA00023125"/>
    </source>
</evidence>
<keyword evidence="2" id="KW-0238">DNA-binding</keyword>
<dbReference type="GO" id="GO:0015074">
    <property type="term" value="P:DNA integration"/>
    <property type="evidence" value="ECO:0007669"/>
    <property type="project" value="InterPro"/>
</dbReference>
<protein>
    <submittedName>
        <fullName evidence="5">Site-specific integrase</fullName>
    </submittedName>
</protein>
<gene>
    <name evidence="5" type="ORF">KI809_18350</name>
</gene>
<evidence type="ECO:0000256" key="3">
    <source>
        <dbReference type="ARBA" id="ARBA00023172"/>
    </source>
</evidence>
<evidence type="ECO:0000259" key="4">
    <source>
        <dbReference type="PROSITE" id="PS51898"/>
    </source>
</evidence>
<dbReference type="Gene3D" id="1.10.443.10">
    <property type="entry name" value="Intergrase catalytic core"/>
    <property type="match status" value="1"/>
</dbReference>
<reference evidence="5 6" key="1">
    <citation type="submission" date="2021-05" db="EMBL/GenBank/DDBJ databases">
        <title>The draft genome of Geobacter pelophilus DSM 12255.</title>
        <authorList>
            <person name="Xu Z."/>
            <person name="Masuda Y."/>
            <person name="Itoh H."/>
            <person name="Senoo K."/>
        </authorList>
    </citation>
    <scope>NUCLEOTIDE SEQUENCE [LARGE SCALE GENOMIC DNA]</scope>
    <source>
        <strain evidence="5 6">DSM 12255</strain>
    </source>
</reference>
<dbReference type="PANTHER" id="PTHR30349">
    <property type="entry name" value="PHAGE INTEGRASE-RELATED"/>
    <property type="match status" value="1"/>
</dbReference>
<dbReference type="CDD" id="cd01184">
    <property type="entry name" value="INT_C_like_1"/>
    <property type="match status" value="1"/>
</dbReference>
<dbReference type="Pfam" id="PF20172">
    <property type="entry name" value="DUF6538"/>
    <property type="match status" value="1"/>
</dbReference>
<dbReference type="GO" id="GO:0006310">
    <property type="term" value="P:DNA recombination"/>
    <property type="evidence" value="ECO:0007669"/>
    <property type="project" value="UniProtKB-KW"/>
</dbReference>
<evidence type="ECO:0000313" key="6">
    <source>
        <dbReference type="Proteomes" id="UP000811899"/>
    </source>
</evidence>
<dbReference type="InterPro" id="IPR050090">
    <property type="entry name" value="Tyrosine_recombinase_XerCD"/>
</dbReference>
<dbReference type="Pfam" id="PF00589">
    <property type="entry name" value="Phage_integrase"/>
    <property type="match status" value="1"/>
</dbReference>
<proteinExistence type="inferred from homology"/>
<keyword evidence="6" id="KW-1185">Reference proteome</keyword>
<dbReference type="InterPro" id="IPR046668">
    <property type="entry name" value="DUF6538"/>
</dbReference>
<dbReference type="PANTHER" id="PTHR30349:SF41">
    <property type="entry name" value="INTEGRASE_RECOMBINASE PROTEIN MJ0367-RELATED"/>
    <property type="match status" value="1"/>
</dbReference>
<dbReference type="Proteomes" id="UP000811899">
    <property type="component" value="Unassembled WGS sequence"/>
</dbReference>
<dbReference type="AlphaFoldDB" id="A0AAW4LCY1"/>
<dbReference type="InterPro" id="IPR002104">
    <property type="entry name" value="Integrase_catalytic"/>
</dbReference>
<feature type="domain" description="Tyr recombinase" evidence="4">
    <location>
        <begin position="365"/>
        <end position="566"/>
    </location>
</feature>
<keyword evidence="3" id="KW-0233">DNA recombination</keyword>